<keyword evidence="2" id="KW-1185">Reference proteome</keyword>
<reference evidence="1" key="1">
    <citation type="journal article" date="2013" name="Nature">
        <title>The genomes of four tapeworm species reveal adaptations to parasitism.</title>
        <authorList>
            <person name="Tsai I.J."/>
            <person name="Zarowiecki M."/>
            <person name="Holroyd N."/>
            <person name="Garciarrubio A."/>
            <person name="Sanchez-Flores A."/>
            <person name="Brooks K.L."/>
            <person name="Tracey A."/>
            <person name="Bobes R.J."/>
            <person name="Fragoso G."/>
            <person name="Sciutto E."/>
            <person name="Aslett M."/>
            <person name="Beasley H."/>
            <person name="Bennett H.M."/>
            <person name="Cai J."/>
            <person name="Camicia F."/>
            <person name="Clark R."/>
            <person name="Cucher M."/>
            <person name="De Silva N."/>
            <person name="Day T.A."/>
            <person name="Deplazes P."/>
            <person name="Estrada K."/>
            <person name="Fernandez C."/>
            <person name="Holland P.W."/>
            <person name="Hou J."/>
            <person name="Hu S."/>
            <person name="Huckvale T."/>
            <person name="Hung S.S."/>
            <person name="Kamenetzky L."/>
            <person name="Keane J.A."/>
            <person name="Kiss F."/>
            <person name="Koziol U."/>
            <person name="Lambert O."/>
            <person name="Liu K."/>
            <person name="Luo X."/>
            <person name="Luo Y."/>
            <person name="Macchiaroli N."/>
            <person name="Nichol S."/>
            <person name="Paps J."/>
            <person name="Parkinson J."/>
            <person name="Pouchkina-Stantcheva N."/>
            <person name="Riddiford N."/>
            <person name="Rosenzvit M."/>
            <person name="Salinas G."/>
            <person name="Wasmuth J.D."/>
            <person name="Zamanian M."/>
            <person name="Zheng Y."/>
            <person name="Cai X."/>
            <person name="Soberon X."/>
            <person name="Olson P.D."/>
            <person name="Laclette J.P."/>
            <person name="Brehm K."/>
            <person name="Berriman M."/>
            <person name="Garciarrubio A."/>
            <person name="Bobes R.J."/>
            <person name="Fragoso G."/>
            <person name="Sanchez-Flores A."/>
            <person name="Estrada K."/>
            <person name="Cevallos M.A."/>
            <person name="Morett E."/>
            <person name="Gonzalez V."/>
            <person name="Portillo T."/>
            <person name="Ochoa-Leyva A."/>
            <person name="Jose M.V."/>
            <person name="Sciutto E."/>
            <person name="Landa A."/>
            <person name="Jimenez L."/>
            <person name="Valdes V."/>
            <person name="Carrero J.C."/>
            <person name="Larralde C."/>
            <person name="Morales-Montor J."/>
            <person name="Limon-Lason J."/>
            <person name="Soberon X."/>
            <person name="Laclette J.P."/>
        </authorList>
    </citation>
    <scope>NUCLEOTIDE SEQUENCE [LARGE SCALE GENOMIC DNA]</scope>
</reference>
<accession>A0A068Y1I3</accession>
<dbReference type="EMBL" id="LN902845">
    <property type="protein sequence ID" value="CUT98760.1"/>
    <property type="molecule type" value="Genomic_DNA"/>
</dbReference>
<proteinExistence type="predicted"/>
<organism evidence="1 2">
    <name type="scientific">Echinococcus multilocularis</name>
    <name type="common">Fox tapeworm</name>
    <dbReference type="NCBI Taxonomy" id="6211"/>
    <lineage>
        <taxon>Eukaryota</taxon>
        <taxon>Metazoa</taxon>
        <taxon>Spiralia</taxon>
        <taxon>Lophotrochozoa</taxon>
        <taxon>Platyhelminthes</taxon>
        <taxon>Cestoda</taxon>
        <taxon>Eucestoda</taxon>
        <taxon>Cyclophyllidea</taxon>
        <taxon>Taeniidae</taxon>
        <taxon>Echinococcus</taxon>
    </lineage>
</organism>
<dbReference type="Proteomes" id="UP000017246">
    <property type="component" value="Unassembled WGS sequence"/>
</dbReference>
<protein>
    <submittedName>
        <fullName evidence="1">Uncharacterized protein</fullName>
    </submittedName>
</protein>
<evidence type="ECO:0000313" key="2">
    <source>
        <dbReference type="Proteomes" id="UP000017246"/>
    </source>
</evidence>
<dbReference type="AlphaFoldDB" id="A0A068Y1I3"/>
<sequence length="90" mass="9715">MAEFEINVAVGGFDVDVECESEHIPAPTLHLSPPPFCVRAGVCHSTLLANYRFKLISASPSSYAPRATACRPRNISHHDSVLNQKVVGLA</sequence>
<reference evidence="1" key="2">
    <citation type="submission" date="2015-11" db="EMBL/GenBank/DDBJ databases">
        <authorList>
            <person name="Zhang Y."/>
            <person name="Guo Z."/>
        </authorList>
    </citation>
    <scope>NUCLEOTIDE SEQUENCE</scope>
</reference>
<name>A0A068Y1I3_ECHMU</name>
<evidence type="ECO:0000313" key="1">
    <source>
        <dbReference type="EMBL" id="CUT98760.1"/>
    </source>
</evidence>